<evidence type="ECO:0000313" key="2">
    <source>
        <dbReference type="Proteomes" id="UP001596414"/>
    </source>
</evidence>
<comment type="caution">
    <text evidence="1">The sequence shown here is derived from an EMBL/GenBank/DDBJ whole genome shotgun (WGS) entry which is preliminary data.</text>
</comment>
<sequence>MRQIIDRKLYDTDVAEEIAEHAPNTDRSDLYYLVEALYKTDDGEYFLHGAGGAATKYATSHSNGKSGGEELTVLSEDDAVDWCEDHSIDAGIMLEEFGHLIES</sequence>
<dbReference type="Proteomes" id="UP001596414">
    <property type="component" value="Unassembled WGS sequence"/>
</dbReference>
<reference evidence="1 2" key="1">
    <citation type="journal article" date="2014" name="Int. J. Syst. Evol. Microbiol.">
        <title>Complete genome sequence of Corynebacterium casei LMG S-19264T (=DSM 44701T), isolated from a smear-ripened cheese.</title>
        <authorList>
            <consortium name="US DOE Joint Genome Institute (JGI-PGF)"/>
            <person name="Walter F."/>
            <person name="Albersmeier A."/>
            <person name="Kalinowski J."/>
            <person name="Ruckert C."/>
        </authorList>
    </citation>
    <scope>NUCLEOTIDE SEQUENCE [LARGE SCALE GENOMIC DNA]</scope>
    <source>
        <strain evidence="1 2">CGMCC 4.7215</strain>
    </source>
</reference>
<evidence type="ECO:0000313" key="1">
    <source>
        <dbReference type="EMBL" id="MFC7126887.1"/>
    </source>
</evidence>
<accession>A0ABD5XER9</accession>
<gene>
    <name evidence="1" type="ORF">ACFQJ7_12785</name>
</gene>
<dbReference type="EMBL" id="JBHSZQ010000047">
    <property type="protein sequence ID" value="MFC7126887.1"/>
    <property type="molecule type" value="Genomic_DNA"/>
</dbReference>
<protein>
    <submittedName>
        <fullName evidence="1">Uncharacterized protein</fullName>
    </submittedName>
</protein>
<dbReference type="AlphaFoldDB" id="A0ABD5XER9"/>
<organism evidence="1 2">
    <name type="scientific">Halovenus rubra</name>
    <dbReference type="NCBI Taxonomy" id="869890"/>
    <lineage>
        <taxon>Archaea</taxon>
        <taxon>Methanobacteriati</taxon>
        <taxon>Methanobacteriota</taxon>
        <taxon>Stenosarchaea group</taxon>
        <taxon>Halobacteria</taxon>
        <taxon>Halobacteriales</taxon>
        <taxon>Haloarculaceae</taxon>
        <taxon>Halovenus</taxon>
    </lineage>
</organism>
<name>A0ABD5XER9_9EURY</name>
<dbReference type="RefSeq" id="WP_267637269.1">
    <property type="nucleotide sequence ID" value="NZ_JAODIY010000009.1"/>
</dbReference>
<proteinExistence type="predicted"/>